<dbReference type="Gene3D" id="2.30.40.10">
    <property type="entry name" value="Urease, subunit C, domain 1"/>
    <property type="match status" value="1"/>
</dbReference>
<dbReference type="InterPro" id="IPR006680">
    <property type="entry name" value="Amidohydro-rel"/>
</dbReference>
<dbReference type="PANTHER" id="PTHR11113">
    <property type="entry name" value="N-ACETYLGLUCOSAMINE-6-PHOSPHATE DEACETYLASE"/>
    <property type="match status" value="1"/>
</dbReference>
<evidence type="ECO:0000259" key="2">
    <source>
        <dbReference type="Pfam" id="PF01979"/>
    </source>
</evidence>
<keyword evidence="1 3" id="KW-0378">Hydrolase</keyword>
<dbReference type="GO" id="GO:0008448">
    <property type="term" value="F:N-acetylglucosamine-6-phosphate deacetylase activity"/>
    <property type="evidence" value="ECO:0007669"/>
    <property type="project" value="UniProtKB-EC"/>
</dbReference>
<dbReference type="SUPFAM" id="SSF51338">
    <property type="entry name" value="Composite domain of metallo-dependent hydrolases"/>
    <property type="match status" value="1"/>
</dbReference>
<comment type="caution">
    <text evidence="3">The sequence shown here is derived from an EMBL/GenBank/DDBJ whole genome shotgun (WGS) entry which is preliminary data.</text>
</comment>
<evidence type="ECO:0000256" key="1">
    <source>
        <dbReference type="ARBA" id="ARBA00022801"/>
    </source>
</evidence>
<gene>
    <name evidence="3" type="primary">nagA_32</name>
    <name evidence="3" type="ORF">SDC9_141361</name>
</gene>
<organism evidence="3">
    <name type="scientific">bioreactor metagenome</name>
    <dbReference type="NCBI Taxonomy" id="1076179"/>
    <lineage>
        <taxon>unclassified sequences</taxon>
        <taxon>metagenomes</taxon>
        <taxon>ecological metagenomes</taxon>
    </lineage>
</organism>
<protein>
    <submittedName>
        <fullName evidence="3">N-acetylglucosamine-6-phosphate deacetylase</fullName>
        <ecNumber evidence="3">3.5.1.25</ecNumber>
    </submittedName>
</protein>
<dbReference type="AlphaFoldDB" id="A0A645DXZ4"/>
<dbReference type="Gene3D" id="3.20.20.140">
    <property type="entry name" value="Metal-dependent hydrolases"/>
    <property type="match status" value="1"/>
</dbReference>
<reference evidence="3" key="1">
    <citation type="submission" date="2019-08" db="EMBL/GenBank/DDBJ databases">
        <authorList>
            <person name="Kucharzyk K."/>
            <person name="Murdoch R.W."/>
            <person name="Higgins S."/>
            <person name="Loffler F."/>
        </authorList>
    </citation>
    <scope>NUCLEOTIDE SEQUENCE</scope>
</reference>
<evidence type="ECO:0000313" key="3">
    <source>
        <dbReference type="EMBL" id="MPM94216.1"/>
    </source>
</evidence>
<dbReference type="SUPFAM" id="SSF51556">
    <property type="entry name" value="Metallo-dependent hydrolases"/>
    <property type="match status" value="1"/>
</dbReference>
<name>A0A645DXZ4_9ZZZZ</name>
<dbReference type="PANTHER" id="PTHR11113:SF14">
    <property type="entry name" value="N-ACETYLGLUCOSAMINE-6-PHOSPHATE DEACETYLASE"/>
    <property type="match status" value="1"/>
</dbReference>
<dbReference type="EC" id="3.5.1.25" evidence="3"/>
<proteinExistence type="predicted"/>
<dbReference type="EMBL" id="VSSQ01040891">
    <property type="protein sequence ID" value="MPM94216.1"/>
    <property type="molecule type" value="Genomic_DNA"/>
</dbReference>
<dbReference type="GO" id="GO:0006046">
    <property type="term" value="P:N-acetylglucosamine catabolic process"/>
    <property type="evidence" value="ECO:0007669"/>
    <property type="project" value="TreeGrafter"/>
</dbReference>
<dbReference type="InterPro" id="IPR011059">
    <property type="entry name" value="Metal-dep_hydrolase_composite"/>
</dbReference>
<feature type="domain" description="Amidohydrolase-related" evidence="2">
    <location>
        <begin position="38"/>
        <end position="99"/>
    </location>
</feature>
<accession>A0A645DXZ4</accession>
<sequence>MGDGISELGGQKVIVKEGQARLESGNLAGSVLGFQEAFRNIIAFIGCSILDAVKMSSVNQAREFDLVRKGGIAPGKDADMVLLSESFAVERTISYGQTVYKNNRK</sequence>
<dbReference type="InterPro" id="IPR032466">
    <property type="entry name" value="Metal_Hydrolase"/>
</dbReference>
<dbReference type="Pfam" id="PF01979">
    <property type="entry name" value="Amidohydro_1"/>
    <property type="match status" value="1"/>
</dbReference>